<dbReference type="Gene3D" id="3.30.160.60">
    <property type="entry name" value="Classic Zinc Finger"/>
    <property type="match status" value="1"/>
</dbReference>
<feature type="domain" description="Bromo" evidence="12">
    <location>
        <begin position="94"/>
        <end position="155"/>
    </location>
</feature>
<feature type="compositionally biased region" description="Acidic residues" evidence="11">
    <location>
        <begin position="328"/>
        <end position="342"/>
    </location>
</feature>
<keyword evidence="7 9" id="KW-0539">Nucleus</keyword>
<dbReference type="PROSITE" id="PS00633">
    <property type="entry name" value="BROMODOMAIN_1"/>
    <property type="match status" value="3"/>
</dbReference>
<comment type="caution">
    <text evidence="15">The sequence shown here is derived from an EMBL/GenBank/DDBJ whole genome shotgun (WGS) entry which is preliminary data.</text>
</comment>
<evidence type="ECO:0000259" key="14">
    <source>
        <dbReference type="PROSITE" id="PS51038"/>
    </source>
</evidence>
<accession>A0A6A4WR46</accession>
<dbReference type="InterPro" id="IPR037382">
    <property type="entry name" value="Rsc/polybromo"/>
</dbReference>
<keyword evidence="5 8" id="KW-0103">Bromodomain</keyword>
<feature type="region of interest" description="Disordered" evidence="11">
    <location>
        <begin position="1"/>
        <end position="84"/>
    </location>
</feature>
<feature type="region of interest" description="Disordered" evidence="11">
    <location>
        <begin position="327"/>
        <end position="362"/>
    </location>
</feature>
<dbReference type="InterPro" id="IPR013087">
    <property type="entry name" value="Znf_C2H2_type"/>
</dbReference>
<dbReference type="InterPro" id="IPR037968">
    <property type="entry name" value="PBRM1_BD5"/>
</dbReference>
<keyword evidence="16" id="KW-1185">Reference proteome</keyword>
<dbReference type="Pfam" id="PF00439">
    <property type="entry name" value="Bromodomain"/>
    <property type="match status" value="5"/>
</dbReference>
<evidence type="ECO:0000256" key="2">
    <source>
        <dbReference type="ARBA" id="ARBA00022737"/>
    </source>
</evidence>
<feature type="compositionally biased region" description="Polar residues" evidence="11">
    <location>
        <begin position="1143"/>
        <end position="1152"/>
    </location>
</feature>
<feature type="domain" description="BAH" evidence="14">
    <location>
        <begin position="763"/>
        <end position="881"/>
    </location>
</feature>
<feature type="compositionally biased region" description="Low complexity" evidence="11">
    <location>
        <begin position="1343"/>
        <end position="1356"/>
    </location>
</feature>
<evidence type="ECO:0000256" key="4">
    <source>
        <dbReference type="ARBA" id="ARBA00023015"/>
    </source>
</evidence>
<proteinExistence type="predicted"/>
<dbReference type="GO" id="GO:0016586">
    <property type="term" value="C:RSC-type complex"/>
    <property type="evidence" value="ECO:0007669"/>
    <property type="project" value="InterPro"/>
</dbReference>
<dbReference type="Gene3D" id="1.10.30.10">
    <property type="entry name" value="High mobility group box domain"/>
    <property type="match status" value="1"/>
</dbReference>
<dbReference type="PRINTS" id="PR00503">
    <property type="entry name" value="BROMODOMAIN"/>
</dbReference>
<dbReference type="SMART" id="SM00398">
    <property type="entry name" value="HMG"/>
    <property type="match status" value="1"/>
</dbReference>
<feature type="DNA-binding region" description="HMG box" evidence="9">
    <location>
        <begin position="1161"/>
        <end position="1216"/>
    </location>
</feature>
<keyword evidence="2" id="KW-0677">Repeat</keyword>
<feature type="compositionally biased region" description="Pro residues" evidence="11">
    <location>
        <begin position="67"/>
        <end position="82"/>
    </location>
</feature>
<feature type="domain" description="Bromo" evidence="12">
    <location>
        <begin position="379"/>
        <end position="449"/>
    </location>
</feature>
<evidence type="ECO:0000256" key="11">
    <source>
        <dbReference type="SAM" id="MobiDB-lite"/>
    </source>
</evidence>
<evidence type="ECO:0000259" key="12">
    <source>
        <dbReference type="PROSITE" id="PS50014"/>
    </source>
</evidence>
<keyword evidence="3" id="KW-0156">Chromatin regulator</keyword>
<dbReference type="InterPro" id="IPR001487">
    <property type="entry name" value="Bromodomain"/>
</dbReference>
<feature type="compositionally biased region" description="Low complexity" evidence="11">
    <location>
        <begin position="54"/>
        <end position="66"/>
    </location>
</feature>
<evidence type="ECO:0000256" key="5">
    <source>
        <dbReference type="ARBA" id="ARBA00023117"/>
    </source>
</evidence>
<organism evidence="15 16">
    <name type="scientific">Amphibalanus amphitrite</name>
    <name type="common">Striped barnacle</name>
    <name type="synonym">Balanus amphitrite</name>
    <dbReference type="NCBI Taxonomy" id="1232801"/>
    <lineage>
        <taxon>Eukaryota</taxon>
        <taxon>Metazoa</taxon>
        <taxon>Ecdysozoa</taxon>
        <taxon>Arthropoda</taxon>
        <taxon>Crustacea</taxon>
        <taxon>Multicrustacea</taxon>
        <taxon>Cirripedia</taxon>
        <taxon>Thoracica</taxon>
        <taxon>Thoracicalcarea</taxon>
        <taxon>Balanomorpha</taxon>
        <taxon>Balanoidea</taxon>
        <taxon>Balanidae</taxon>
        <taxon>Amphibalaninae</taxon>
        <taxon>Amphibalanus</taxon>
    </lineage>
</organism>
<dbReference type="InterPro" id="IPR036910">
    <property type="entry name" value="HMG_box_dom_sf"/>
</dbReference>
<keyword evidence="4" id="KW-0805">Transcription regulation</keyword>
<dbReference type="InterPro" id="IPR036427">
    <property type="entry name" value="Bromodomain-like_sf"/>
</dbReference>
<sequence>MHRRGSEPTPLTGDEESEAGSSAAPRSESSNWTPGGNPRDFGHRSASLSRRKTSASSVLLSAALKASPPPSPPPTLSLPLPTPSTFVMGAADGPPKLEREKLPQYYDVIKQPMDLKTVAQRIQASEYSSLSELEADLQLVFRNACTFNEPGSQIYKDAKVLRKLAQTRRAEIEHARLTAAKSSERIRSKRIGGTACLSAELSQLTYDEDEERSSSDSNMSEDNPLWQLFDAVRSHTTPSGFLLSEPFQTLPSRRLYPDYYEEIKNPIALRQIKRKMKDSLYSGIQEMEDDMNLMFENARQYNPPDSKLYKDSIRLQKVLQKKVAEMSADFDEGEEENSEEDSMPLPPVSTRKTSQRRDHPVKERCKQLYRTIRDYVNDEGRQLSTVFTELPSRKLYPDYYEIIDSPIDLARIESKIRGDQYESESEILQDFKLMFNNCRQYNEEGSVIYDDANVLERVLMSRVRELGPLPTQDGARHKPRVLSRAQLVEKMWTLFNTIRDHKDATGRQLSLIFVKLPSKLEYPDYFEVIKNPIHLERISQKLKTGTYNTLDEMMADLVLMFDNACKYNEPDSQVYKDALNLHRLALQTKLQLTEDVEEVPDVKTQIQELLTSLFIATYNHQDADGRCFSDSLAELPEHDEVEGQSRVRGISMEIIKRRLDRGLYTRLDVFQEDVFAVLDRARRLSKHDSQTFEDACEMQMFFISYRDELCRSGTLLSSPALSFSQDNLKELIAQLKPEVKNEEDESQDAKPAPQGDAMSFNQIQYCTGEFVYVEPKDKGVEKHIVNIERLWTNNEGQQMMYGCWFFRPEETFHLHTRKFLEKEVFKSDQHIGCPLSQIVGKCAVMSVKDYFRLQPEGYAEQDVYVCESRYSSKSKTFKKIKMYPFSAPPETLREREVPLEPRRVMSVFKKRVEKHKEELAELEECEMKIRSREVPNVEIDNRSAMDGNTYYEQLNTGMLVLKTGDCVYVKSEHSKQVIAQVDTMWTTPDGSQYFHGPTYMTSAEIASSVQQMFYKQEVFVSLLEDTHPMAFVTGKCCVLDYTDYCSREPSHRDPEADVYVCENLFDESKRQIVPRGGDPKRYVHSEAVLEDEVYHFRRLLVLRKQPLATIQAGGLRAHQVSSPAGSKVGDEDSLDGPPASVGSADNASVGTPVSSYKKSKRLKILTGYILYSADIRKKITSNNPSANFGDISRLVGTEWKNLSAAEKASYEERAARMNADSVASLRVEMADTPSRAVLGASLVGPDVVYDCCWLGCDFQYEDMSELIDHCNAEPGGHVPVYAATVSDEYQCQWRGCNRIKKGSTPFPNAGRLMRHVKEVHIQKNNGRVVAPHERGRNFVPRRGSAAAGATAGQAGAVRQHGPGSGVSTPTSSTGAPEPRFVAAPARPQRLLHSEAYIRYIETLQPERASVPQQQGGWERQLHATPETTPVPDTARLPTHWLADGLADSTSVVKTLWHLRDYLMKDALGISRAYEGRL</sequence>
<feature type="region of interest" description="Disordered" evidence="11">
    <location>
        <begin position="1342"/>
        <end position="1379"/>
    </location>
</feature>
<dbReference type="PROSITE" id="PS50014">
    <property type="entry name" value="BROMODOMAIN_2"/>
    <property type="match status" value="4"/>
</dbReference>
<dbReference type="FunFam" id="1.20.920.10:FF:000006">
    <property type="entry name" value="protein polybromo-1 isoform X1"/>
    <property type="match status" value="1"/>
</dbReference>
<evidence type="ECO:0000256" key="10">
    <source>
        <dbReference type="SAM" id="Coils"/>
    </source>
</evidence>
<dbReference type="PANTHER" id="PTHR16062">
    <property type="entry name" value="SWI/SNF-RELATED"/>
    <property type="match status" value="1"/>
</dbReference>
<dbReference type="SMART" id="SM00439">
    <property type="entry name" value="BAH"/>
    <property type="match status" value="2"/>
</dbReference>
<dbReference type="InterPro" id="IPR001025">
    <property type="entry name" value="BAH_dom"/>
</dbReference>
<reference evidence="15 16" key="1">
    <citation type="submission" date="2019-07" db="EMBL/GenBank/DDBJ databases">
        <title>Draft genome assembly of a fouling barnacle, Amphibalanus amphitrite (Darwin, 1854): The first reference genome for Thecostraca.</title>
        <authorList>
            <person name="Kim W."/>
        </authorList>
    </citation>
    <scope>NUCLEOTIDE SEQUENCE [LARGE SCALE GENOMIC DNA]</scope>
    <source>
        <strain evidence="15">SNU_AA5</strain>
        <tissue evidence="15">Soma without cirri and trophi</tissue>
    </source>
</reference>
<evidence type="ECO:0000256" key="3">
    <source>
        <dbReference type="ARBA" id="ARBA00022853"/>
    </source>
</evidence>
<dbReference type="PROSITE" id="PS50118">
    <property type="entry name" value="HMG_BOX_2"/>
    <property type="match status" value="1"/>
</dbReference>
<dbReference type="Pfam" id="PF00505">
    <property type="entry name" value="HMG_box"/>
    <property type="match status" value="1"/>
</dbReference>
<evidence type="ECO:0000256" key="6">
    <source>
        <dbReference type="ARBA" id="ARBA00023163"/>
    </source>
</evidence>
<feature type="coiled-coil region" evidence="10">
    <location>
        <begin position="905"/>
        <end position="932"/>
    </location>
</feature>
<protein>
    <submittedName>
        <fullName evidence="15">Protein polybromo-1</fullName>
    </submittedName>
</protein>
<dbReference type="Gene3D" id="2.30.30.490">
    <property type="match status" value="2"/>
</dbReference>
<feature type="domain" description="Bromo" evidence="12">
    <location>
        <begin position="505"/>
        <end position="575"/>
    </location>
</feature>
<dbReference type="OrthoDB" id="10009055at2759"/>
<evidence type="ECO:0000256" key="7">
    <source>
        <dbReference type="ARBA" id="ARBA00023242"/>
    </source>
</evidence>
<dbReference type="Gene3D" id="1.20.920.10">
    <property type="entry name" value="Bromodomain-like"/>
    <property type="match status" value="5"/>
</dbReference>
<dbReference type="CDD" id="cd05526">
    <property type="entry name" value="Bromo_polybromo_VI"/>
    <property type="match status" value="1"/>
</dbReference>
<dbReference type="PROSITE" id="PS51038">
    <property type="entry name" value="BAH"/>
    <property type="match status" value="2"/>
</dbReference>
<dbReference type="GO" id="GO:0003677">
    <property type="term" value="F:DNA binding"/>
    <property type="evidence" value="ECO:0007669"/>
    <property type="project" value="UniProtKB-UniRule"/>
</dbReference>
<dbReference type="CDD" id="cd05515">
    <property type="entry name" value="Bromo_polybromo_V"/>
    <property type="match status" value="1"/>
</dbReference>
<dbReference type="SMART" id="SM00355">
    <property type="entry name" value="ZnF_C2H2"/>
    <property type="match status" value="2"/>
</dbReference>
<evidence type="ECO:0000313" key="15">
    <source>
        <dbReference type="EMBL" id="KAF0306244.1"/>
    </source>
</evidence>
<dbReference type="CDD" id="cd05520">
    <property type="entry name" value="Bromo_polybromo_III"/>
    <property type="match status" value="1"/>
</dbReference>
<dbReference type="InterPro" id="IPR043151">
    <property type="entry name" value="BAH_sf"/>
</dbReference>
<evidence type="ECO:0000256" key="8">
    <source>
        <dbReference type="PROSITE-ProRule" id="PRU00035"/>
    </source>
</evidence>
<feature type="compositionally biased region" description="Low complexity" evidence="11">
    <location>
        <begin position="1365"/>
        <end position="1376"/>
    </location>
</feature>
<feature type="region of interest" description="Disordered" evidence="11">
    <location>
        <begin position="1119"/>
        <end position="1152"/>
    </location>
</feature>
<evidence type="ECO:0000256" key="1">
    <source>
        <dbReference type="ARBA" id="ARBA00004123"/>
    </source>
</evidence>
<keyword evidence="10" id="KW-0175">Coiled coil</keyword>
<gene>
    <name evidence="15" type="primary">PBRM1_0</name>
    <name evidence="15" type="ORF">FJT64_022196</name>
</gene>
<feature type="domain" description="HMG box" evidence="13">
    <location>
        <begin position="1161"/>
        <end position="1216"/>
    </location>
</feature>
<dbReference type="GO" id="GO:0003682">
    <property type="term" value="F:chromatin binding"/>
    <property type="evidence" value="ECO:0007669"/>
    <property type="project" value="InterPro"/>
</dbReference>
<dbReference type="Proteomes" id="UP000440578">
    <property type="component" value="Unassembled WGS sequence"/>
</dbReference>
<dbReference type="GO" id="GO:0006338">
    <property type="term" value="P:chromatin remodeling"/>
    <property type="evidence" value="ECO:0007669"/>
    <property type="project" value="InterPro"/>
</dbReference>
<evidence type="ECO:0000259" key="13">
    <source>
        <dbReference type="PROSITE" id="PS50118"/>
    </source>
</evidence>
<comment type="subcellular location">
    <subcellularLocation>
        <location evidence="1">Nucleus</location>
    </subcellularLocation>
</comment>
<dbReference type="EMBL" id="VIIS01000679">
    <property type="protein sequence ID" value="KAF0306244.1"/>
    <property type="molecule type" value="Genomic_DNA"/>
</dbReference>
<dbReference type="Pfam" id="PF01426">
    <property type="entry name" value="BAH"/>
    <property type="match status" value="2"/>
</dbReference>
<evidence type="ECO:0000313" key="16">
    <source>
        <dbReference type="Proteomes" id="UP000440578"/>
    </source>
</evidence>
<dbReference type="InterPro" id="IPR009071">
    <property type="entry name" value="HMG_box_dom"/>
</dbReference>
<keyword evidence="9" id="KW-0238">DNA-binding</keyword>
<dbReference type="SMART" id="SM00297">
    <property type="entry name" value="BROMO"/>
    <property type="match status" value="5"/>
</dbReference>
<evidence type="ECO:0000256" key="9">
    <source>
        <dbReference type="PROSITE-ProRule" id="PRU00267"/>
    </source>
</evidence>
<dbReference type="SUPFAM" id="SSF47370">
    <property type="entry name" value="Bromodomain"/>
    <property type="match status" value="5"/>
</dbReference>
<feature type="domain" description="BAH" evidence="14">
    <location>
        <begin position="959"/>
        <end position="1076"/>
    </location>
</feature>
<dbReference type="GO" id="GO:0006368">
    <property type="term" value="P:transcription elongation by RNA polymerase II"/>
    <property type="evidence" value="ECO:0007669"/>
    <property type="project" value="TreeGrafter"/>
</dbReference>
<dbReference type="SUPFAM" id="SSF47095">
    <property type="entry name" value="HMG-box"/>
    <property type="match status" value="1"/>
</dbReference>
<keyword evidence="6" id="KW-0804">Transcription</keyword>
<dbReference type="InterPro" id="IPR018359">
    <property type="entry name" value="Bromodomain_CS"/>
</dbReference>
<feature type="domain" description="Bromo" evidence="12">
    <location>
        <begin position="239"/>
        <end position="309"/>
    </location>
</feature>
<name>A0A6A4WR46_AMPAM</name>
<dbReference type="PANTHER" id="PTHR16062:SF19">
    <property type="entry name" value="PROTEIN POLYBROMO-1"/>
    <property type="match status" value="1"/>
</dbReference>
<dbReference type="CDD" id="cd04717">
    <property type="entry name" value="BAH_polybromo"/>
    <property type="match status" value="1"/>
</dbReference>